<reference evidence="7 8" key="1">
    <citation type="submission" date="2017-06" db="EMBL/GenBank/DDBJ databases">
        <authorList>
            <person name="Kim H.J."/>
            <person name="Triplett B.A."/>
        </authorList>
    </citation>
    <scope>NUCLEOTIDE SEQUENCE [LARGE SCALE GENOMIC DNA]</scope>
    <source>
        <strain evidence="7 8">CGMCC 4.5593</strain>
    </source>
</reference>
<comment type="similarity">
    <text evidence="2">Belongs to the oxygen-dependent FAD-linked oxidoreductase family.</text>
</comment>
<dbReference type="PANTHER" id="PTHR42973">
    <property type="entry name" value="BINDING OXIDOREDUCTASE, PUTATIVE (AFU_ORTHOLOGUE AFUA_1G17690)-RELATED"/>
    <property type="match status" value="1"/>
</dbReference>
<evidence type="ECO:0000256" key="4">
    <source>
        <dbReference type="ARBA" id="ARBA00022827"/>
    </source>
</evidence>
<dbReference type="InterPro" id="IPR036318">
    <property type="entry name" value="FAD-bd_PCMH-like_sf"/>
</dbReference>
<evidence type="ECO:0000256" key="5">
    <source>
        <dbReference type="ARBA" id="ARBA00023002"/>
    </source>
</evidence>
<evidence type="ECO:0000259" key="6">
    <source>
        <dbReference type="PROSITE" id="PS51387"/>
    </source>
</evidence>
<gene>
    <name evidence="7" type="ORF">SAMN05421812_11246</name>
</gene>
<protein>
    <submittedName>
        <fullName evidence="7">FAD/FMN-containing dehydrogenase</fullName>
    </submittedName>
</protein>
<dbReference type="InterPro" id="IPR050416">
    <property type="entry name" value="FAD-linked_Oxidoreductase"/>
</dbReference>
<name>A0A239P0T8_9ACTN</name>
<dbReference type="EMBL" id="FZPH01000012">
    <property type="protein sequence ID" value="SNT60238.1"/>
    <property type="molecule type" value="Genomic_DNA"/>
</dbReference>
<dbReference type="InterPro" id="IPR016169">
    <property type="entry name" value="FAD-bd_PCMH_sub2"/>
</dbReference>
<dbReference type="InterPro" id="IPR016167">
    <property type="entry name" value="FAD-bd_PCMH_sub1"/>
</dbReference>
<dbReference type="Gene3D" id="3.30.43.10">
    <property type="entry name" value="Uridine Diphospho-n-acetylenolpyruvylglucosamine Reductase, domain 2"/>
    <property type="match status" value="1"/>
</dbReference>
<dbReference type="GO" id="GO:0016491">
    <property type="term" value="F:oxidoreductase activity"/>
    <property type="evidence" value="ECO:0007669"/>
    <property type="project" value="UniProtKB-KW"/>
</dbReference>
<dbReference type="PROSITE" id="PS51387">
    <property type="entry name" value="FAD_PCMH"/>
    <property type="match status" value="1"/>
</dbReference>
<evidence type="ECO:0000256" key="3">
    <source>
        <dbReference type="ARBA" id="ARBA00022630"/>
    </source>
</evidence>
<evidence type="ECO:0000256" key="2">
    <source>
        <dbReference type="ARBA" id="ARBA00005466"/>
    </source>
</evidence>
<dbReference type="OrthoDB" id="9775082at2"/>
<dbReference type="SUPFAM" id="SSF56176">
    <property type="entry name" value="FAD-binding/transporter-associated domain-like"/>
    <property type="match status" value="1"/>
</dbReference>
<dbReference type="Proteomes" id="UP000198362">
    <property type="component" value="Unassembled WGS sequence"/>
</dbReference>
<proteinExistence type="inferred from homology"/>
<feature type="domain" description="FAD-binding PCMH-type" evidence="6">
    <location>
        <begin position="26"/>
        <end position="195"/>
    </location>
</feature>
<sequence>MIENFGGDVIEPGTKEYESASRTVLAEGSPARVLRPKTVSDVQAAVRYAKGKDLSVRGGGHAFPGFGTNDGGVVIDLSGLADVEVVDSERHVVRIGGGATWGQVTGALAPHRLAISAGDTRSVGVGGLTLTGGIGWKVRKYGLALDSVVGAEVVTADGELVYASTAEHPDLFWAIRGGGGNFGIVTAFDFVAHPTTDVFHGRITFPANEAASVLKGWADYMRAAPEELTSVVNLANPMAGGPNAPVEVHFVFDGDDEREAAAALDPIRALGTVVAEEVTRKAYADVLVDGMVPPPGMKLVTRGAFVDPDSVPEVLRILTEVGAAERSPFIAVRHVGGAISRVPTDATAYAHRRAELMFVTTTGGPAPVVDAARPALEAIWARLAPHVSGLYGNFLSTATDADVAGIYPAETYQRLAAVKRRYDPANLFARNENVRP</sequence>
<dbReference type="Pfam" id="PF08031">
    <property type="entry name" value="BBE"/>
    <property type="match status" value="1"/>
</dbReference>
<evidence type="ECO:0000313" key="7">
    <source>
        <dbReference type="EMBL" id="SNT60238.1"/>
    </source>
</evidence>
<evidence type="ECO:0000313" key="8">
    <source>
        <dbReference type="Proteomes" id="UP000198362"/>
    </source>
</evidence>
<dbReference type="Gene3D" id="3.30.465.10">
    <property type="match status" value="1"/>
</dbReference>
<evidence type="ECO:0000256" key="1">
    <source>
        <dbReference type="ARBA" id="ARBA00001974"/>
    </source>
</evidence>
<dbReference type="Pfam" id="PF01565">
    <property type="entry name" value="FAD_binding_4"/>
    <property type="match status" value="1"/>
</dbReference>
<dbReference type="InterPro" id="IPR012951">
    <property type="entry name" value="BBE"/>
</dbReference>
<dbReference type="AlphaFoldDB" id="A0A239P0T8"/>
<comment type="cofactor">
    <cofactor evidence="1">
        <name>FAD</name>
        <dbReference type="ChEBI" id="CHEBI:57692"/>
    </cofactor>
</comment>
<dbReference type="Gene3D" id="3.40.462.20">
    <property type="match status" value="1"/>
</dbReference>
<dbReference type="SUPFAM" id="SSF55103">
    <property type="entry name" value="FAD-linked oxidases, C-terminal domain"/>
    <property type="match status" value="1"/>
</dbReference>
<keyword evidence="5" id="KW-0560">Oxidoreductase</keyword>
<dbReference type="GO" id="GO:0071949">
    <property type="term" value="F:FAD binding"/>
    <property type="evidence" value="ECO:0007669"/>
    <property type="project" value="InterPro"/>
</dbReference>
<keyword evidence="8" id="KW-1185">Reference proteome</keyword>
<keyword evidence="3" id="KW-0285">Flavoprotein</keyword>
<dbReference type="InterPro" id="IPR016166">
    <property type="entry name" value="FAD-bd_PCMH"/>
</dbReference>
<keyword evidence="4" id="KW-0274">FAD</keyword>
<dbReference type="InterPro" id="IPR006094">
    <property type="entry name" value="Oxid_FAD_bind_N"/>
</dbReference>
<dbReference type="InterPro" id="IPR016164">
    <property type="entry name" value="FAD-linked_Oxase-like_C"/>
</dbReference>
<dbReference type="PANTHER" id="PTHR42973:SF39">
    <property type="entry name" value="FAD-BINDING PCMH-TYPE DOMAIN-CONTAINING PROTEIN"/>
    <property type="match status" value="1"/>
</dbReference>
<organism evidence="7 8">
    <name type="scientific">Asanoa hainanensis</name>
    <dbReference type="NCBI Taxonomy" id="560556"/>
    <lineage>
        <taxon>Bacteria</taxon>
        <taxon>Bacillati</taxon>
        <taxon>Actinomycetota</taxon>
        <taxon>Actinomycetes</taxon>
        <taxon>Micromonosporales</taxon>
        <taxon>Micromonosporaceae</taxon>
        <taxon>Asanoa</taxon>
    </lineage>
</organism>
<dbReference type="RefSeq" id="WP_089253236.1">
    <property type="nucleotide sequence ID" value="NZ_FZPH01000012.1"/>
</dbReference>
<accession>A0A239P0T8</accession>